<accession>U5DGL9</accession>
<gene>
    <name evidence="2" type="ORF">KR51_00029730</name>
</gene>
<name>U5DGL9_9CHRO</name>
<feature type="region of interest" description="Disordered" evidence="1">
    <location>
        <begin position="23"/>
        <end position="146"/>
    </location>
</feature>
<reference evidence="2 3" key="1">
    <citation type="submission" date="2013-05" db="EMBL/GenBank/DDBJ databases">
        <title>Draft genome sequence of Rubidibacter lacunae KORDI 51-2.</title>
        <authorList>
            <person name="Choi D.H."/>
            <person name="Noh J.H."/>
            <person name="Kwon K.-K."/>
            <person name="Lee J.-H."/>
            <person name="Ryu J.-Y."/>
        </authorList>
    </citation>
    <scope>NUCLEOTIDE SEQUENCE [LARGE SCALE GENOMIC DNA]</scope>
    <source>
        <strain evidence="2 3">KORDI 51-2</strain>
    </source>
</reference>
<feature type="compositionally biased region" description="Low complexity" evidence="1">
    <location>
        <begin position="66"/>
        <end position="77"/>
    </location>
</feature>
<feature type="compositionally biased region" description="Pro residues" evidence="1">
    <location>
        <begin position="49"/>
        <end position="60"/>
    </location>
</feature>
<feature type="compositionally biased region" description="Pro residues" evidence="1">
    <location>
        <begin position="132"/>
        <end position="143"/>
    </location>
</feature>
<evidence type="ECO:0000313" key="2">
    <source>
        <dbReference type="EMBL" id="ERN40432.1"/>
    </source>
</evidence>
<dbReference type="Proteomes" id="UP000016960">
    <property type="component" value="Unassembled WGS sequence"/>
</dbReference>
<organism evidence="2 3">
    <name type="scientific">Rubidibacter lacunae KORDI 51-2</name>
    <dbReference type="NCBI Taxonomy" id="582515"/>
    <lineage>
        <taxon>Bacteria</taxon>
        <taxon>Bacillati</taxon>
        <taxon>Cyanobacteriota</taxon>
        <taxon>Cyanophyceae</taxon>
        <taxon>Oscillatoriophycideae</taxon>
        <taxon>Chroococcales</taxon>
        <taxon>Aphanothecaceae</taxon>
        <taxon>Rubidibacter</taxon>
    </lineage>
</organism>
<feature type="compositionally biased region" description="Pro residues" evidence="1">
    <location>
        <begin position="78"/>
        <end position="88"/>
    </location>
</feature>
<dbReference type="AlphaFoldDB" id="U5DGL9"/>
<feature type="compositionally biased region" description="Low complexity" evidence="1">
    <location>
        <begin position="120"/>
        <end position="131"/>
    </location>
</feature>
<evidence type="ECO:0000313" key="3">
    <source>
        <dbReference type="Proteomes" id="UP000016960"/>
    </source>
</evidence>
<sequence>MLEMLKDGLDFIRRELGAVFEVPEPDESVPPQHPPYHYHQLPLGYYQPPSTPNYPLPPTAAPEASPLPETAPVAPAVAAPPIPAPPVPQAAEPQLAYPTTAPETQASLVPPTTPEPALPPQVTQQQPSTPEVGPPPPPVPPPCKLTRADGMLAMLLESELSKLSTPPSETASIANPELWDTLESELGDREPIVSSPVWGSLEREIAVARSVERPTPGQATVLDLGLDVELQALLAPTDEGDENGEL</sequence>
<comment type="caution">
    <text evidence="2">The sequence shown here is derived from an EMBL/GenBank/DDBJ whole genome shotgun (WGS) entry which is preliminary data.</text>
</comment>
<feature type="compositionally biased region" description="Low complexity" evidence="1">
    <location>
        <begin position="35"/>
        <end position="48"/>
    </location>
</feature>
<dbReference type="RefSeq" id="WP_022608572.1">
    <property type="nucleotide sequence ID" value="NZ_ASSJ01000076.1"/>
</dbReference>
<dbReference type="EMBL" id="ASSJ01000076">
    <property type="protein sequence ID" value="ERN40432.1"/>
    <property type="molecule type" value="Genomic_DNA"/>
</dbReference>
<proteinExistence type="predicted"/>
<protein>
    <submittedName>
        <fullName evidence="2">Uncharacterized protein</fullName>
    </submittedName>
</protein>
<evidence type="ECO:0000256" key="1">
    <source>
        <dbReference type="SAM" id="MobiDB-lite"/>
    </source>
</evidence>
<dbReference type="InParanoid" id="U5DGL9"/>
<keyword evidence="3" id="KW-1185">Reference proteome</keyword>
<dbReference type="STRING" id="582515.KR51_00029730"/>